<dbReference type="Proteomes" id="UP000323011">
    <property type="component" value="Unassembled WGS sequence"/>
</dbReference>
<evidence type="ECO:0000256" key="1">
    <source>
        <dbReference type="SAM" id="MobiDB-lite"/>
    </source>
</evidence>
<name>A0A5A8CGS0_CAFRO</name>
<dbReference type="EMBL" id="VLTN01000025">
    <property type="protein sequence ID" value="KAA0151704.1"/>
    <property type="molecule type" value="Genomic_DNA"/>
</dbReference>
<feature type="compositionally biased region" description="Gly residues" evidence="1">
    <location>
        <begin position="65"/>
        <end position="79"/>
    </location>
</feature>
<accession>A0A5A8CGS0</accession>
<dbReference type="AlphaFoldDB" id="A0A5A8CGS0"/>
<comment type="caution">
    <text evidence="2">The sequence shown here is derived from an EMBL/GenBank/DDBJ whole genome shotgun (WGS) entry which is preliminary data.</text>
</comment>
<feature type="region of interest" description="Disordered" evidence="1">
    <location>
        <begin position="114"/>
        <end position="133"/>
    </location>
</feature>
<organism evidence="2 3">
    <name type="scientific">Cafeteria roenbergensis</name>
    <name type="common">Marine flagellate</name>
    <dbReference type="NCBI Taxonomy" id="33653"/>
    <lineage>
        <taxon>Eukaryota</taxon>
        <taxon>Sar</taxon>
        <taxon>Stramenopiles</taxon>
        <taxon>Bigyra</taxon>
        <taxon>Opalozoa</taxon>
        <taxon>Bicosoecida</taxon>
        <taxon>Cafeteriaceae</taxon>
        <taxon>Cafeteria</taxon>
    </lineage>
</organism>
<keyword evidence="3" id="KW-1185">Reference proteome</keyword>
<feature type="region of interest" description="Disordered" evidence="1">
    <location>
        <begin position="28"/>
        <end position="87"/>
    </location>
</feature>
<evidence type="ECO:0000313" key="3">
    <source>
        <dbReference type="Proteomes" id="UP000323011"/>
    </source>
</evidence>
<gene>
    <name evidence="2" type="ORF">FNF29_04391</name>
</gene>
<reference evidence="2 3" key="1">
    <citation type="submission" date="2019-07" db="EMBL/GenBank/DDBJ databases">
        <title>Genomes of Cafeteria roenbergensis.</title>
        <authorList>
            <person name="Fischer M.G."/>
            <person name="Hackl T."/>
            <person name="Roman M."/>
        </authorList>
    </citation>
    <scope>NUCLEOTIDE SEQUENCE [LARGE SCALE GENOMIC DNA]</scope>
    <source>
        <strain evidence="2 3">BVI</strain>
    </source>
</reference>
<sequence length="133" mass="13444">MSDFDLASFQPGALAELDDYLDGEWALGASVPGDDGPEAAPLYRTGDPDVDDLAVQRASHAASGTEGGTGTGAGSGSGTCEGSEEAGSLRVGAAARLRWRGDAAVEGERLAALASRMGGRATRGPSMPSRHPR</sequence>
<evidence type="ECO:0000313" key="2">
    <source>
        <dbReference type="EMBL" id="KAA0151704.1"/>
    </source>
</evidence>
<protein>
    <submittedName>
        <fullName evidence="2">Uncharacterized protein</fullName>
    </submittedName>
</protein>
<proteinExistence type="predicted"/>